<evidence type="ECO:0000256" key="5">
    <source>
        <dbReference type="SAM" id="SignalP"/>
    </source>
</evidence>
<dbReference type="CDD" id="cd07205">
    <property type="entry name" value="Pat_PNPLA6_PNPLA7_NTE1_like"/>
    <property type="match status" value="1"/>
</dbReference>
<gene>
    <name evidence="7" type="ORF">HMPREF9448_00383</name>
</gene>
<keyword evidence="1 4" id="KW-0378">Hydrolase</keyword>
<evidence type="ECO:0000256" key="1">
    <source>
        <dbReference type="ARBA" id="ARBA00022801"/>
    </source>
</evidence>
<dbReference type="Pfam" id="PF01734">
    <property type="entry name" value="Patatin"/>
    <property type="match status" value="1"/>
</dbReference>
<comment type="caution">
    <text evidence="7">The sequence shown here is derived from an EMBL/GenBank/DDBJ whole genome shotgun (WGS) entry which is preliminary data.</text>
</comment>
<dbReference type="Proteomes" id="UP000006044">
    <property type="component" value="Unassembled WGS sequence"/>
</dbReference>
<dbReference type="PANTHER" id="PTHR14226">
    <property type="entry name" value="NEUROPATHY TARGET ESTERASE/SWISS CHEESE D.MELANOGASTER"/>
    <property type="match status" value="1"/>
</dbReference>
<dbReference type="PATRIC" id="fig|742726.3.peg.391"/>
<feature type="short sequence motif" description="GXSXG" evidence="4">
    <location>
        <begin position="56"/>
        <end position="60"/>
    </location>
</feature>
<feature type="short sequence motif" description="DGA/G" evidence="4">
    <location>
        <begin position="210"/>
        <end position="212"/>
    </location>
</feature>
<evidence type="ECO:0000259" key="6">
    <source>
        <dbReference type="PROSITE" id="PS51635"/>
    </source>
</evidence>
<evidence type="ECO:0000256" key="3">
    <source>
        <dbReference type="ARBA" id="ARBA00023098"/>
    </source>
</evidence>
<accession>K0X739</accession>
<organism evidence="7 8">
    <name type="scientific">Barnesiella intestinihominis YIT 11860</name>
    <dbReference type="NCBI Taxonomy" id="742726"/>
    <lineage>
        <taxon>Bacteria</taxon>
        <taxon>Pseudomonadati</taxon>
        <taxon>Bacteroidota</taxon>
        <taxon>Bacteroidia</taxon>
        <taxon>Bacteroidales</taxon>
        <taxon>Barnesiellaceae</taxon>
        <taxon>Barnesiella</taxon>
    </lineage>
</organism>
<dbReference type="HOGENOM" id="CLU_021030_0_0_10"/>
<feature type="chain" id="PRO_5003840853" description="PNPLA domain-containing protein" evidence="5">
    <location>
        <begin position="21"/>
        <end position="762"/>
    </location>
</feature>
<feature type="short sequence motif" description="GXGXXG" evidence="4">
    <location>
        <begin position="29"/>
        <end position="34"/>
    </location>
</feature>
<dbReference type="GO" id="GO:0016042">
    <property type="term" value="P:lipid catabolic process"/>
    <property type="evidence" value="ECO:0007669"/>
    <property type="project" value="UniProtKB-UniRule"/>
</dbReference>
<sequence length="762" mass="86126">MKRILSILFTVICGLACVQAQTVGLVLSGGGAKGIAHIGIIKALEENNVPIDYVAGTSMGAIVGAWYAMGYTPDEMLDLILSEDFNLWSRGIFDKRYVYYFKKPDPTPEIVTFNVALQDSTKFEPHFLPNSLINPFPMNYAFMSIFAPYSAQCEGNFDNLFVPFRAVASDVYHKREVILRNGDLGDAVRASMSFPFVFKPIEIDSVLVYDGGIYNNFPVDVMKSDFNPDIIIGSIVAAKLDKPKEDDLMNQIENMVMQKSDYTLDPEDGILMRFNLSDVGLLDFPKARQIAKIGYDRTIAMMDSIKSRIPRELSQDTRQLQRMVFKSKTPDLVFDKVSVEGGNHQQREYIRRQFDSDEPFSDEQAKAAYYKTISDGKISDLIPHARYDKESGMFNLDIKAKVHDQLAIGMGGFISSTSSNQIYIGAHYRTVSLNSLDLDLGGQIGQSYTSGMLSARFDLKTVIPMYLKLQAVASKQKFYQNETLFYSDRMPSFITQSEQYVKLRLGLPFLTGSKAVVSVGYGSMNDKYYQSNTVDFSKNEQDRSRYNLLVASMKFDQNNLNNYMYPTSGTDCSVLGLLAYGKERFKPYNSNLQPHSKQTLSWLQIEGNIHTYFPLGNKFVLGVRGKAVVSSKGLLSNYTSTLIQAPAFTPTPHSKTIFNPAFRSTQYLAAGVIPIWKILNNLQFRNEFYVFAPFRQIYEGENMVPYYGKAFTKYHFMGESSLVLDLSFASISLYANYYDYPARNWNFGINIGLLVFNPKFLE</sequence>
<dbReference type="InterPro" id="IPR002641">
    <property type="entry name" value="PNPLA_dom"/>
</dbReference>
<protein>
    <recommendedName>
        <fullName evidence="6">PNPLA domain-containing protein</fullName>
    </recommendedName>
</protein>
<proteinExistence type="predicted"/>
<dbReference type="EMBL" id="ADLE01000001">
    <property type="protein sequence ID" value="EJZ66206.1"/>
    <property type="molecule type" value="Genomic_DNA"/>
</dbReference>
<dbReference type="InterPro" id="IPR016035">
    <property type="entry name" value="Acyl_Trfase/lysoPLipase"/>
</dbReference>
<evidence type="ECO:0000256" key="4">
    <source>
        <dbReference type="PROSITE-ProRule" id="PRU01161"/>
    </source>
</evidence>
<dbReference type="GeneID" id="77847736"/>
<dbReference type="GO" id="GO:0016787">
    <property type="term" value="F:hydrolase activity"/>
    <property type="evidence" value="ECO:0007669"/>
    <property type="project" value="UniProtKB-UniRule"/>
</dbReference>
<dbReference type="InterPro" id="IPR050301">
    <property type="entry name" value="NTE"/>
</dbReference>
<dbReference type="SUPFAM" id="SSF52151">
    <property type="entry name" value="FabD/lysophospholipase-like"/>
    <property type="match status" value="1"/>
</dbReference>
<feature type="active site" description="Proton acceptor" evidence="4">
    <location>
        <position position="210"/>
    </location>
</feature>
<dbReference type="OrthoDB" id="9770965at2"/>
<evidence type="ECO:0000313" key="7">
    <source>
        <dbReference type="EMBL" id="EJZ66206.1"/>
    </source>
</evidence>
<reference evidence="7 8" key="1">
    <citation type="submission" date="2012-08" db="EMBL/GenBank/DDBJ databases">
        <title>The Genome Sequence of Barnesiella intestinihominis YIT 11860.</title>
        <authorList>
            <consortium name="The Broad Institute Genome Sequencing Platform"/>
            <person name="Earl A."/>
            <person name="Ward D."/>
            <person name="Feldgarden M."/>
            <person name="Gevers D."/>
            <person name="Morotomi M."/>
            <person name="Walker B."/>
            <person name="Young S.K."/>
            <person name="Zeng Q."/>
            <person name="Gargeya S."/>
            <person name="Fitzgerald M."/>
            <person name="Haas B."/>
            <person name="Abouelleil A."/>
            <person name="Alvarado L."/>
            <person name="Arachchi H.M."/>
            <person name="Berlin A.M."/>
            <person name="Chapman S.B."/>
            <person name="Goldberg J."/>
            <person name="Griggs A."/>
            <person name="Gujja S."/>
            <person name="Hansen M."/>
            <person name="Howarth C."/>
            <person name="Imamovic A."/>
            <person name="Larimer J."/>
            <person name="McCowen C."/>
            <person name="Montmayeur A."/>
            <person name="Murphy C."/>
            <person name="Neiman D."/>
            <person name="Pearson M."/>
            <person name="Priest M."/>
            <person name="Roberts A."/>
            <person name="Saif S."/>
            <person name="Shea T."/>
            <person name="Sisk P."/>
            <person name="Sykes S."/>
            <person name="Wortman J."/>
            <person name="Nusbaum C."/>
            <person name="Birren B."/>
        </authorList>
    </citation>
    <scope>NUCLEOTIDE SEQUENCE [LARGE SCALE GENOMIC DNA]</scope>
    <source>
        <strain evidence="7 8">YIT 11860</strain>
    </source>
</reference>
<dbReference type="Gene3D" id="2.40.160.50">
    <property type="entry name" value="membrane protein fhac: a member of the omp85/tpsb transporter family"/>
    <property type="match status" value="1"/>
</dbReference>
<dbReference type="eggNOG" id="COG1752">
    <property type="taxonomic scope" value="Bacteria"/>
</dbReference>
<feature type="domain" description="PNPLA" evidence="6">
    <location>
        <begin position="25"/>
        <end position="223"/>
    </location>
</feature>
<dbReference type="RefSeq" id="WP_008860880.1">
    <property type="nucleotide sequence ID" value="NZ_JH815203.1"/>
</dbReference>
<dbReference type="AlphaFoldDB" id="K0X739"/>
<feature type="active site" description="Nucleophile" evidence="4">
    <location>
        <position position="58"/>
    </location>
</feature>
<dbReference type="Gene3D" id="3.40.1090.10">
    <property type="entry name" value="Cytosolic phospholipase A2 catalytic domain"/>
    <property type="match status" value="2"/>
</dbReference>
<dbReference type="PROSITE" id="PS51635">
    <property type="entry name" value="PNPLA"/>
    <property type="match status" value="1"/>
</dbReference>
<evidence type="ECO:0000313" key="8">
    <source>
        <dbReference type="Proteomes" id="UP000006044"/>
    </source>
</evidence>
<name>K0X739_9BACT</name>
<dbReference type="PANTHER" id="PTHR14226:SF29">
    <property type="entry name" value="NEUROPATHY TARGET ESTERASE SWS"/>
    <property type="match status" value="1"/>
</dbReference>
<feature type="signal peptide" evidence="5">
    <location>
        <begin position="1"/>
        <end position="20"/>
    </location>
</feature>
<keyword evidence="5" id="KW-0732">Signal</keyword>
<dbReference type="STRING" id="742726.HMPREF9448_00383"/>
<keyword evidence="8" id="KW-1185">Reference proteome</keyword>
<keyword evidence="3 4" id="KW-0443">Lipid metabolism</keyword>
<evidence type="ECO:0000256" key="2">
    <source>
        <dbReference type="ARBA" id="ARBA00022963"/>
    </source>
</evidence>
<keyword evidence="2 4" id="KW-0442">Lipid degradation</keyword>